<organism evidence="3 4">
    <name type="scientific">Serratia aquatilis</name>
    <dbReference type="NCBI Taxonomy" id="1737515"/>
    <lineage>
        <taxon>Bacteria</taxon>
        <taxon>Pseudomonadati</taxon>
        <taxon>Pseudomonadota</taxon>
        <taxon>Gammaproteobacteria</taxon>
        <taxon>Enterobacterales</taxon>
        <taxon>Yersiniaceae</taxon>
        <taxon>Serratia</taxon>
    </lineage>
</organism>
<accession>A0ABV6E7G1</accession>
<proteinExistence type="predicted"/>
<protein>
    <submittedName>
        <fullName evidence="3">VasL domain-containing protein</fullName>
    </submittedName>
</protein>
<evidence type="ECO:0000259" key="1">
    <source>
        <dbReference type="Pfam" id="PF06812"/>
    </source>
</evidence>
<reference evidence="3 4" key="1">
    <citation type="submission" date="2024-09" db="EMBL/GenBank/DDBJ databases">
        <authorList>
            <person name="Sun Q."/>
            <person name="Mori K."/>
        </authorList>
    </citation>
    <scope>NUCLEOTIDE SEQUENCE [LARGE SCALE GENOMIC DNA]</scope>
    <source>
        <strain evidence="3 4">CCM 8626</strain>
    </source>
</reference>
<gene>
    <name evidence="3" type="ORF">ACFFJ3_00080</name>
</gene>
<sequence>MSINRQLRTGSDPRTLADYAALRDELNKLTHPARPDVNWHYAEKLCLSLFEHNGVELQTAAWYTLTRVHLAGVFGLNEGLAIIDTLISHQWGNLWPQPVHARVEILTALTQRLHGVLRTLNWQYSDLSALYQAEQRLTHLNAVLQRLELRHVSQLDMLAQLLHNAAVRLENTQGNDLQGATDISGVVLPFQSHASRPQPAAEQTWVYVAQPDTHPKVITVEVQKKRLEWRGFLAGVGISALCAALACWVGYNHYVTGVQAQVKNSLAPLPQALPLQAQYQLRQTHPASLNDIAPALLDETDKRLSQLATESPRWLQNYGGELVRQAKNLWPDSPVSASLQQHWQQALSTNALPVEQLEDGYLVQARVQALVAKLNALDEKRGRYITVSELKSALYGIQQPLLRTPSLETLLRELALQQQTGKPSAPLQAQIDNRLTQLLNRYALIEQAQAIAPR</sequence>
<evidence type="ECO:0000313" key="4">
    <source>
        <dbReference type="Proteomes" id="UP001589792"/>
    </source>
</evidence>
<dbReference type="Proteomes" id="UP001589792">
    <property type="component" value="Unassembled WGS sequence"/>
</dbReference>
<dbReference type="InterPro" id="IPR021069">
    <property type="entry name" value="ImpA_C"/>
</dbReference>
<evidence type="ECO:0000313" key="3">
    <source>
        <dbReference type="EMBL" id="MFC0224922.1"/>
    </source>
</evidence>
<keyword evidence="4" id="KW-1185">Reference proteome</keyword>
<dbReference type="PANTHER" id="PTHR37024:SF5">
    <property type="entry name" value="IMPA N-TERMINAL DOMAIN-CONTAINING PROTEIN"/>
    <property type="match status" value="1"/>
</dbReference>
<dbReference type="Pfam" id="PF12486">
    <property type="entry name" value="VasL"/>
    <property type="match status" value="1"/>
</dbReference>
<dbReference type="PANTHER" id="PTHR37024">
    <property type="entry name" value="TYPE VI SECRETION SYSTEM DUF2094 AND IMPA-RELATED DOMAIN PROTEIN"/>
    <property type="match status" value="1"/>
</dbReference>
<name>A0ABV6E7G1_9GAMM</name>
<dbReference type="EMBL" id="JBHLXG010000001">
    <property type="protein sequence ID" value="MFC0224922.1"/>
    <property type="molecule type" value="Genomic_DNA"/>
</dbReference>
<feature type="domain" description="ImpA N-terminal" evidence="1">
    <location>
        <begin position="3"/>
        <end position="110"/>
    </location>
</feature>
<dbReference type="InterPro" id="IPR010657">
    <property type="entry name" value="ImpA_N"/>
</dbReference>
<comment type="caution">
    <text evidence="3">The sequence shown here is derived from an EMBL/GenBank/DDBJ whole genome shotgun (WGS) entry which is preliminary data.</text>
</comment>
<dbReference type="Pfam" id="PF06812">
    <property type="entry name" value="ImpA_N"/>
    <property type="match status" value="1"/>
</dbReference>
<feature type="domain" description="ImpA C-terminal" evidence="2">
    <location>
        <begin position="302"/>
        <end position="444"/>
    </location>
</feature>
<evidence type="ECO:0000259" key="2">
    <source>
        <dbReference type="Pfam" id="PF12486"/>
    </source>
</evidence>
<dbReference type="RefSeq" id="WP_380671741.1">
    <property type="nucleotide sequence ID" value="NZ_CP173186.1"/>
</dbReference>